<dbReference type="GO" id="GO:0005737">
    <property type="term" value="C:cytoplasm"/>
    <property type="evidence" value="ECO:0007669"/>
    <property type="project" value="TreeGrafter"/>
</dbReference>
<dbReference type="InterPro" id="IPR055251">
    <property type="entry name" value="SOS1_NGEF_PH"/>
</dbReference>
<proteinExistence type="predicted"/>
<dbReference type="SUPFAM" id="SSF50729">
    <property type="entry name" value="PH domain-like"/>
    <property type="match status" value="1"/>
</dbReference>
<feature type="domain" description="PH" evidence="2">
    <location>
        <begin position="295"/>
        <end position="437"/>
    </location>
</feature>
<dbReference type="PANTHER" id="PTHR12673">
    <property type="entry name" value="FACIOGENITAL DYSPLASIA PROTEIN"/>
    <property type="match status" value="1"/>
</dbReference>
<sequence>MAKTKRLSFDDRYTHSSSSSFANSIESGVSQHRGRRVPVQGMMDSVDYYCDEDMVHGVLDHEYIHQARDTLIHELYQNEKAYVESLDLLVKLFIQPLRQQLEPPPNSRFPRATKTPVCTQREMRWLFCNLEDIHRFHRSILTVVEQRLRIFGPTQIISDILHDHIFEHLGKYYGTYLDRYDIIITTYSRLQKYAPFRKFVEATQRDERLKGANLLSLLQIPAGCISSYAQIFIQLANATPPDHPDYAGLYHVKRSIFGLYEEIRPKIDQADNIDQVLMLHQAFVDAPFDLHEDRRLILQGELTRVSAKAQQSTRHYSLLSLDALRNPVQRLSAAADSAKNERLVILFSDLLLYVQARQEAKRTVLVYKDHMDLHYAQVRALPVEEIGLPHCFEITSSFTGIDALSGTWVASPRSHTLQTRNAEEEENWVYQLSSVIAELAKGNVRMRQRQGSDQSDRTNRSN</sequence>
<protein>
    <submittedName>
        <fullName evidence="4">Dbl homology domain-containing protein</fullName>
    </submittedName>
</protein>
<dbReference type="OrthoDB" id="660555at2759"/>
<organism evidence="4 5">
    <name type="scientific">Hesseltinella vesiculosa</name>
    <dbReference type="NCBI Taxonomy" id="101127"/>
    <lineage>
        <taxon>Eukaryota</taxon>
        <taxon>Fungi</taxon>
        <taxon>Fungi incertae sedis</taxon>
        <taxon>Mucoromycota</taxon>
        <taxon>Mucoromycotina</taxon>
        <taxon>Mucoromycetes</taxon>
        <taxon>Mucorales</taxon>
        <taxon>Cunninghamellaceae</taxon>
        <taxon>Hesseltinella</taxon>
    </lineage>
</organism>
<dbReference type="Proteomes" id="UP000242146">
    <property type="component" value="Unassembled WGS sequence"/>
</dbReference>
<comment type="caution">
    <text evidence="4">The sequence shown here is derived from an EMBL/GenBank/DDBJ whole genome shotgun (WGS) entry which is preliminary data.</text>
</comment>
<evidence type="ECO:0000256" key="1">
    <source>
        <dbReference type="SAM" id="MobiDB-lite"/>
    </source>
</evidence>
<dbReference type="InterPro" id="IPR035899">
    <property type="entry name" value="DBL_dom_sf"/>
</dbReference>
<evidence type="ECO:0000259" key="2">
    <source>
        <dbReference type="PROSITE" id="PS50003"/>
    </source>
</evidence>
<accession>A0A1X2GIJ3</accession>
<feature type="domain" description="DH" evidence="3">
    <location>
        <begin position="67"/>
        <end position="266"/>
    </location>
</feature>
<dbReference type="EMBL" id="MCGT01000013">
    <property type="protein sequence ID" value="ORX54529.1"/>
    <property type="molecule type" value="Genomic_DNA"/>
</dbReference>
<dbReference type="Pfam" id="PF00621">
    <property type="entry name" value="RhoGEF"/>
    <property type="match status" value="1"/>
</dbReference>
<dbReference type="Gene3D" id="2.30.29.30">
    <property type="entry name" value="Pleckstrin-homology domain (PH domain)/Phosphotyrosine-binding domain (PTB)"/>
    <property type="match status" value="1"/>
</dbReference>
<dbReference type="Pfam" id="PF22697">
    <property type="entry name" value="SOS1_NGEF_PH"/>
    <property type="match status" value="1"/>
</dbReference>
<dbReference type="Gene3D" id="1.20.900.10">
    <property type="entry name" value="Dbl homology (DH) domain"/>
    <property type="match status" value="1"/>
</dbReference>
<dbReference type="STRING" id="101127.A0A1X2GIJ3"/>
<evidence type="ECO:0000259" key="3">
    <source>
        <dbReference type="PROSITE" id="PS50010"/>
    </source>
</evidence>
<dbReference type="SMART" id="SM00325">
    <property type="entry name" value="RhoGEF"/>
    <property type="match status" value="1"/>
</dbReference>
<gene>
    <name evidence="4" type="ORF">DM01DRAFT_1321890</name>
</gene>
<reference evidence="4 5" key="1">
    <citation type="submission" date="2016-07" db="EMBL/GenBank/DDBJ databases">
        <title>Pervasive Adenine N6-methylation of Active Genes in Fungi.</title>
        <authorList>
            <consortium name="DOE Joint Genome Institute"/>
            <person name="Mondo S.J."/>
            <person name="Dannebaum R.O."/>
            <person name="Kuo R.C."/>
            <person name="Labutti K."/>
            <person name="Haridas S."/>
            <person name="Kuo A."/>
            <person name="Salamov A."/>
            <person name="Ahrendt S.R."/>
            <person name="Lipzen A."/>
            <person name="Sullivan W."/>
            <person name="Andreopoulos W.B."/>
            <person name="Clum A."/>
            <person name="Lindquist E."/>
            <person name="Daum C."/>
            <person name="Ramamoorthy G.K."/>
            <person name="Gryganskyi A."/>
            <person name="Culley D."/>
            <person name="Magnuson J.K."/>
            <person name="James T.Y."/>
            <person name="O'Malley M.A."/>
            <person name="Stajich J.E."/>
            <person name="Spatafora J.W."/>
            <person name="Visel A."/>
            <person name="Grigoriev I.V."/>
        </authorList>
    </citation>
    <scope>NUCLEOTIDE SEQUENCE [LARGE SCALE GENOMIC DNA]</scope>
    <source>
        <strain evidence="4 5">NRRL 3301</strain>
    </source>
</reference>
<dbReference type="SUPFAM" id="SSF48065">
    <property type="entry name" value="DBL homology domain (DH-domain)"/>
    <property type="match status" value="1"/>
</dbReference>
<feature type="region of interest" description="Disordered" evidence="1">
    <location>
        <begin position="1"/>
        <end position="27"/>
    </location>
</feature>
<dbReference type="PANTHER" id="PTHR12673:SF159">
    <property type="entry name" value="LD03170P"/>
    <property type="match status" value="1"/>
</dbReference>
<dbReference type="InterPro" id="IPR011993">
    <property type="entry name" value="PH-like_dom_sf"/>
</dbReference>
<dbReference type="GO" id="GO:0005085">
    <property type="term" value="F:guanyl-nucleotide exchange factor activity"/>
    <property type="evidence" value="ECO:0007669"/>
    <property type="project" value="InterPro"/>
</dbReference>
<keyword evidence="5" id="KW-1185">Reference proteome</keyword>
<dbReference type="PROSITE" id="PS50010">
    <property type="entry name" value="DH_2"/>
    <property type="match status" value="1"/>
</dbReference>
<feature type="compositionally biased region" description="Low complexity" evidence="1">
    <location>
        <begin position="16"/>
        <end position="27"/>
    </location>
</feature>
<dbReference type="InterPro" id="IPR001849">
    <property type="entry name" value="PH_domain"/>
</dbReference>
<dbReference type="SMART" id="SM00233">
    <property type="entry name" value="PH"/>
    <property type="match status" value="1"/>
</dbReference>
<evidence type="ECO:0000313" key="4">
    <source>
        <dbReference type="EMBL" id="ORX54529.1"/>
    </source>
</evidence>
<evidence type="ECO:0000313" key="5">
    <source>
        <dbReference type="Proteomes" id="UP000242146"/>
    </source>
</evidence>
<dbReference type="AlphaFoldDB" id="A0A1X2GIJ3"/>
<name>A0A1X2GIJ3_9FUNG</name>
<dbReference type="PROSITE" id="PS50003">
    <property type="entry name" value="PH_DOMAIN"/>
    <property type="match status" value="1"/>
</dbReference>
<dbReference type="InterPro" id="IPR051092">
    <property type="entry name" value="FYVE_RhoGEF_PH"/>
</dbReference>
<dbReference type="InterPro" id="IPR000219">
    <property type="entry name" value="DH_dom"/>
</dbReference>